<keyword evidence="2" id="KW-1185">Reference proteome</keyword>
<gene>
    <name evidence="1" type="ORF">BCM02_1022</name>
</gene>
<dbReference type="OrthoDB" id="2623845at2"/>
<name>A0A5S5CFZ5_9BACL</name>
<evidence type="ECO:0000313" key="2">
    <source>
        <dbReference type="Proteomes" id="UP000323257"/>
    </source>
</evidence>
<comment type="caution">
    <text evidence="1">The sequence shown here is derived from an EMBL/GenBank/DDBJ whole genome shotgun (WGS) entry which is preliminary data.</text>
</comment>
<dbReference type="RefSeq" id="WP_148927977.1">
    <property type="nucleotide sequence ID" value="NZ_VNHS01000002.1"/>
</dbReference>
<evidence type="ECO:0000313" key="1">
    <source>
        <dbReference type="EMBL" id="TYP77442.1"/>
    </source>
</evidence>
<accession>A0A5S5CFZ5</accession>
<dbReference type="Proteomes" id="UP000323257">
    <property type="component" value="Unassembled WGS sequence"/>
</dbReference>
<proteinExistence type="predicted"/>
<organism evidence="1 2">
    <name type="scientific">Paenibacillus methanolicus</name>
    <dbReference type="NCBI Taxonomy" id="582686"/>
    <lineage>
        <taxon>Bacteria</taxon>
        <taxon>Bacillati</taxon>
        <taxon>Bacillota</taxon>
        <taxon>Bacilli</taxon>
        <taxon>Bacillales</taxon>
        <taxon>Paenibacillaceae</taxon>
        <taxon>Paenibacillus</taxon>
    </lineage>
</organism>
<sequence>MAKKIDHETVIQLKSILGKLNLSNQKILLDLQNETLEVQEDDAGIEDLLEAAGTLSPERANELMLDVRNAREEWNR</sequence>
<dbReference type="EMBL" id="VNHS01000002">
    <property type="protein sequence ID" value="TYP77442.1"/>
    <property type="molecule type" value="Genomic_DNA"/>
</dbReference>
<dbReference type="AlphaFoldDB" id="A0A5S5CFZ5"/>
<reference evidence="1 2" key="1">
    <citation type="submission" date="2019-07" db="EMBL/GenBank/DDBJ databases">
        <title>Genomic Encyclopedia of Type Strains, Phase III (KMG-III): the genomes of soil and plant-associated and newly described type strains.</title>
        <authorList>
            <person name="Whitman W."/>
        </authorList>
    </citation>
    <scope>NUCLEOTIDE SEQUENCE [LARGE SCALE GENOMIC DNA]</scope>
    <source>
        <strain evidence="1 2">BL24</strain>
    </source>
</reference>
<protein>
    <submittedName>
        <fullName evidence="1">Uncharacterized protein</fullName>
    </submittedName>
</protein>